<dbReference type="Proteomes" id="UP000276133">
    <property type="component" value="Unassembled WGS sequence"/>
</dbReference>
<proteinExistence type="predicted"/>
<name>A0A3M7PMY0_BRAPC</name>
<dbReference type="AlphaFoldDB" id="A0A3M7PMY0"/>
<comment type="caution">
    <text evidence="1">The sequence shown here is derived from an EMBL/GenBank/DDBJ whole genome shotgun (WGS) entry which is preliminary data.</text>
</comment>
<evidence type="ECO:0000313" key="1">
    <source>
        <dbReference type="EMBL" id="RNA00101.1"/>
    </source>
</evidence>
<keyword evidence="2" id="KW-1185">Reference proteome</keyword>
<protein>
    <submittedName>
        <fullName evidence="1">Uncharacterized protein</fullName>
    </submittedName>
</protein>
<dbReference type="EMBL" id="REGN01009917">
    <property type="protein sequence ID" value="RNA00101.1"/>
    <property type="molecule type" value="Genomic_DNA"/>
</dbReference>
<gene>
    <name evidence="1" type="ORF">BpHYR1_012347</name>
</gene>
<evidence type="ECO:0000313" key="2">
    <source>
        <dbReference type="Proteomes" id="UP000276133"/>
    </source>
</evidence>
<reference evidence="1 2" key="1">
    <citation type="journal article" date="2018" name="Sci. Rep.">
        <title>Genomic signatures of local adaptation to the degree of environmental predictability in rotifers.</title>
        <authorList>
            <person name="Franch-Gras L."/>
            <person name="Hahn C."/>
            <person name="Garcia-Roger E.M."/>
            <person name="Carmona M.J."/>
            <person name="Serra M."/>
            <person name="Gomez A."/>
        </authorList>
    </citation>
    <scope>NUCLEOTIDE SEQUENCE [LARGE SCALE GENOMIC DNA]</scope>
    <source>
        <strain evidence="1">HYR1</strain>
    </source>
</reference>
<sequence>MVSCALYRKAQIEFFGKFKCLNNVIVCCWLNDDSWFWNEGSFVPKYVQNLFKLNHGIKNSSENVQKD</sequence>
<organism evidence="1 2">
    <name type="scientific">Brachionus plicatilis</name>
    <name type="common">Marine rotifer</name>
    <name type="synonym">Brachionus muelleri</name>
    <dbReference type="NCBI Taxonomy" id="10195"/>
    <lineage>
        <taxon>Eukaryota</taxon>
        <taxon>Metazoa</taxon>
        <taxon>Spiralia</taxon>
        <taxon>Gnathifera</taxon>
        <taxon>Rotifera</taxon>
        <taxon>Eurotatoria</taxon>
        <taxon>Monogononta</taxon>
        <taxon>Pseudotrocha</taxon>
        <taxon>Ploima</taxon>
        <taxon>Brachionidae</taxon>
        <taxon>Brachionus</taxon>
    </lineage>
</organism>
<accession>A0A3M7PMY0</accession>